<dbReference type="PANTHER" id="PTHR45790">
    <property type="entry name" value="SIROHEME SYNTHASE-RELATED"/>
    <property type="match status" value="1"/>
</dbReference>
<dbReference type="Gene3D" id="3.40.1010.10">
    <property type="entry name" value="Cobalt-precorrin-4 Transmethylase, Domain 1"/>
    <property type="match status" value="1"/>
</dbReference>
<dbReference type="PROSITE" id="PS00839">
    <property type="entry name" value="SUMT_1"/>
    <property type="match status" value="1"/>
</dbReference>
<dbReference type="RefSeq" id="WP_319953715.1">
    <property type="nucleotide sequence ID" value="NZ_JAXAVX010000003.1"/>
</dbReference>
<accession>A0ABU4VJF9</accession>
<dbReference type="NCBIfam" id="NF004790">
    <property type="entry name" value="PRK06136.1"/>
    <property type="match status" value="1"/>
</dbReference>
<sequence length="307" mass="31206">MTVHLVGAGPGDPELLTVRAVALLRRAEVVVTDRPSSDPIADLAPAEAERILVGKRPGAPALGQAELDALLVELGRSGREVVRLKSGDPFVAARGGEEALALAAAGVPFTVVPGVSAGLAAPAFAGIPVHVRQRSRVVTVLAGNTDPEYPGEVDWDALARLGGTIVVLTGRSRIRRIAGWLLAAGLSPDTPVAAISAASRAGEQRTVRGTLSALPPRLDPPVTFVIGEVAAIDLDWFAGGEASTVAQTGSVTPLAPRDPAPARPDPRASGSHDAPAATPSRPRGAGAGMPRSATLPSSTPEGPRAHP</sequence>
<keyword evidence="3 8" id="KW-0808">Transferase</keyword>
<dbReference type="InterPro" id="IPR050161">
    <property type="entry name" value="Siro_Cobalamin_biosynth"/>
</dbReference>
<keyword evidence="2 8" id="KW-0489">Methyltransferase</keyword>
<dbReference type="GO" id="GO:0004851">
    <property type="term" value="F:uroporphyrin-III C-methyltransferase activity"/>
    <property type="evidence" value="ECO:0007669"/>
    <property type="project" value="UniProtKB-EC"/>
</dbReference>
<evidence type="ECO:0000256" key="1">
    <source>
        <dbReference type="ARBA" id="ARBA00012162"/>
    </source>
</evidence>
<dbReference type="SUPFAM" id="SSF53790">
    <property type="entry name" value="Tetrapyrrole methylase"/>
    <property type="match status" value="1"/>
</dbReference>
<dbReference type="InterPro" id="IPR014776">
    <property type="entry name" value="4pyrrole_Mease_sub2"/>
</dbReference>
<dbReference type="InterPro" id="IPR014777">
    <property type="entry name" value="4pyrrole_Mease_sub1"/>
</dbReference>
<dbReference type="PANTHER" id="PTHR45790:SF3">
    <property type="entry name" value="S-ADENOSYL-L-METHIONINE-DEPENDENT UROPORPHYRINOGEN III METHYLTRANSFERASE, CHLOROPLASTIC"/>
    <property type="match status" value="1"/>
</dbReference>
<gene>
    <name evidence="8" type="primary">cobA</name>
    <name evidence="8" type="ORF">SK069_08160</name>
</gene>
<dbReference type="InterPro" id="IPR000878">
    <property type="entry name" value="4pyrrol_Mease"/>
</dbReference>
<feature type="region of interest" description="Disordered" evidence="6">
    <location>
        <begin position="247"/>
        <end position="307"/>
    </location>
</feature>
<reference evidence="8 9" key="1">
    <citation type="submission" date="2023-11" db="EMBL/GenBank/DDBJ databases">
        <authorList>
            <person name="Xu M."/>
            <person name="Jiang T."/>
        </authorList>
    </citation>
    <scope>NUCLEOTIDE SEQUENCE [LARGE SCALE GENOMIC DNA]</scope>
    <source>
        <strain evidence="8 9">SD</strain>
    </source>
</reference>
<dbReference type="CDD" id="cd11642">
    <property type="entry name" value="SUMT"/>
    <property type="match status" value="1"/>
</dbReference>
<comment type="caution">
    <text evidence="8">The sequence shown here is derived from an EMBL/GenBank/DDBJ whole genome shotgun (WGS) entry which is preliminary data.</text>
</comment>
<dbReference type="InterPro" id="IPR006366">
    <property type="entry name" value="CobA/CysG_C"/>
</dbReference>
<evidence type="ECO:0000313" key="9">
    <source>
        <dbReference type="Proteomes" id="UP001277761"/>
    </source>
</evidence>
<organism evidence="8 9">
    <name type="scientific">Patulibacter brassicae</name>
    <dbReference type="NCBI Taxonomy" id="1705717"/>
    <lineage>
        <taxon>Bacteria</taxon>
        <taxon>Bacillati</taxon>
        <taxon>Actinomycetota</taxon>
        <taxon>Thermoleophilia</taxon>
        <taxon>Solirubrobacterales</taxon>
        <taxon>Patulibacteraceae</taxon>
        <taxon>Patulibacter</taxon>
    </lineage>
</organism>
<dbReference type="EMBL" id="JAXAVX010000003">
    <property type="protein sequence ID" value="MDX8151560.1"/>
    <property type="molecule type" value="Genomic_DNA"/>
</dbReference>
<dbReference type="GO" id="GO:0032259">
    <property type="term" value="P:methylation"/>
    <property type="evidence" value="ECO:0007669"/>
    <property type="project" value="UniProtKB-KW"/>
</dbReference>
<evidence type="ECO:0000256" key="4">
    <source>
        <dbReference type="ARBA" id="ARBA00022691"/>
    </source>
</evidence>
<proteinExistence type="predicted"/>
<evidence type="ECO:0000256" key="6">
    <source>
        <dbReference type="SAM" id="MobiDB-lite"/>
    </source>
</evidence>
<keyword evidence="5" id="KW-0627">Porphyrin biosynthesis</keyword>
<keyword evidence="9" id="KW-1185">Reference proteome</keyword>
<dbReference type="EC" id="2.1.1.107" evidence="1"/>
<evidence type="ECO:0000256" key="5">
    <source>
        <dbReference type="ARBA" id="ARBA00023244"/>
    </source>
</evidence>
<evidence type="ECO:0000256" key="3">
    <source>
        <dbReference type="ARBA" id="ARBA00022679"/>
    </source>
</evidence>
<keyword evidence="4" id="KW-0949">S-adenosyl-L-methionine</keyword>
<protein>
    <recommendedName>
        <fullName evidence="1">uroporphyrinogen-III C-methyltransferase</fullName>
        <ecNumber evidence="1">2.1.1.107</ecNumber>
    </recommendedName>
</protein>
<evidence type="ECO:0000256" key="2">
    <source>
        <dbReference type="ARBA" id="ARBA00022603"/>
    </source>
</evidence>
<dbReference type="NCBIfam" id="TIGR01469">
    <property type="entry name" value="cobA_cysG_Cterm"/>
    <property type="match status" value="1"/>
</dbReference>
<dbReference type="InterPro" id="IPR003043">
    <property type="entry name" value="Uropor_MeTrfase_CS"/>
</dbReference>
<dbReference type="Gene3D" id="3.30.950.10">
    <property type="entry name" value="Methyltransferase, Cobalt-precorrin-4 Transmethylase, Domain 2"/>
    <property type="match status" value="1"/>
</dbReference>
<dbReference type="InterPro" id="IPR035996">
    <property type="entry name" value="4pyrrol_Methylase_sf"/>
</dbReference>
<evidence type="ECO:0000259" key="7">
    <source>
        <dbReference type="Pfam" id="PF00590"/>
    </source>
</evidence>
<evidence type="ECO:0000313" key="8">
    <source>
        <dbReference type="EMBL" id="MDX8151560.1"/>
    </source>
</evidence>
<dbReference type="Pfam" id="PF00590">
    <property type="entry name" value="TP_methylase"/>
    <property type="match status" value="1"/>
</dbReference>
<name>A0ABU4VJF9_9ACTN</name>
<feature type="domain" description="Tetrapyrrole methylase" evidence="7">
    <location>
        <begin position="2"/>
        <end position="214"/>
    </location>
</feature>
<dbReference type="Proteomes" id="UP001277761">
    <property type="component" value="Unassembled WGS sequence"/>
</dbReference>